<evidence type="ECO:0000256" key="5">
    <source>
        <dbReference type="ARBA" id="ARBA00048618"/>
    </source>
</evidence>
<feature type="domain" description="N-acetyltransferase" evidence="10">
    <location>
        <begin position="67"/>
        <end position="215"/>
    </location>
</feature>
<comment type="catalytic activity">
    <reaction evidence="4">
        <text>N-terminal L-methionyl-L-phenylalanyl-[protein] + acetyl-CoA = N-terminal N(alpha)-acetyl-L-methionyl-L-phenylalanyl-[protein] + CoA + H(+)</text>
        <dbReference type="Rhea" id="RHEA:50528"/>
        <dbReference type="Rhea" id="RHEA-COMP:12715"/>
        <dbReference type="Rhea" id="RHEA-COMP:12716"/>
        <dbReference type="ChEBI" id="CHEBI:15378"/>
        <dbReference type="ChEBI" id="CHEBI:57287"/>
        <dbReference type="ChEBI" id="CHEBI:57288"/>
        <dbReference type="ChEBI" id="CHEBI:133382"/>
        <dbReference type="ChEBI" id="CHEBI:133383"/>
        <dbReference type="EC" id="2.3.1.258"/>
    </reaction>
</comment>
<dbReference type="EC" id="2.3.1.258" evidence="1"/>
<dbReference type="CDD" id="cd04301">
    <property type="entry name" value="NAT_SF"/>
    <property type="match status" value="1"/>
</dbReference>
<dbReference type="PROSITE" id="PS51186">
    <property type="entry name" value="GNAT"/>
    <property type="match status" value="1"/>
</dbReference>
<organism evidence="11 12">
    <name type="scientific">Caenorhabditis tropicalis</name>
    <dbReference type="NCBI Taxonomy" id="1561998"/>
    <lineage>
        <taxon>Eukaryota</taxon>
        <taxon>Metazoa</taxon>
        <taxon>Ecdysozoa</taxon>
        <taxon>Nematoda</taxon>
        <taxon>Chromadorea</taxon>
        <taxon>Rhabditida</taxon>
        <taxon>Rhabditina</taxon>
        <taxon>Rhabditomorpha</taxon>
        <taxon>Rhabditoidea</taxon>
        <taxon>Rhabditidae</taxon>
        <taxon>Peloderinae</taxon>
        <taxon>Caenorhabditis</taxon>
    </lineage>
</organism>
<evidence type="ECO:0000313" key="12">
    <source>
        <dbReference type="WBParaSite" id="Csp11.Scaffold629.g15128.t1"/>
    </source>
</evidence>
<evidence type="ECO:0000256" key="9">
    <source>
        <dbReference type="ARBA" id="ARBA00049454"/>
    </source>
</evidence>
<proteinExistence type="predicted"/>
<dbReference type="InterPro" id="IPR051556">
    <property type="entry name" value="N-term/lysine_N-AcTrnsfr"/>
</dbReference>
<protein>
    <recommendedName>
        <fullName evidence="1">N-terminal methionine N(alpha)-acetyltransferase NatE</fullName>
        <ecNumber evidence="1">2.3.1.258</ecNumber>
    </recommendedName>
</protein>
<evidence type="ECO:0000256" key="6">
    <source>
        <dbReference type="ARBA" id="ARBA00048799"/>
    </source>
</evidence>
<dbReference type="Proteomes" id="UP000095282">
    <property type="component" value="Unplaced"/>
</dbReference>
<evidence type="ECO:0000256" key="1">
    <source>
        <dbReference type="ARBA" id="ARBA00039121"/>
    </source>
</evidence>
<dbReference type="PANTHER" id="PTHR42919">
    <property type="entry name" value="N-ALPHA-ACETYLTRANSFERASE"/>
    <property type="match status" value="1"/>
</dbReference>
<dbReference type="SUPFAM" id="SSF55729">
    <property type="entry name" value="Acyl-CoA N-acyltransferases (Nat)"/>
    <property type="match status" value="1"/>
</dbReference>
<evidence type="ECO:0000259" key="10">
    <source>
        <dbReference type="PROSITE" id="PS51186"/>
    </source>
</evidence>
<evidence type="ECO:0000256" key="2">
    <source>
        <dbReference type="ARBA" id="ARBA00048251"/>
    </source>
</evidence>
<dbReference type="Pfam" id="PF00583">
    <property type="entry name" value="Acetyltransf_1"/>
    <property type="match status" value="1"/>
</dbReference>
<dbReference type="AlphaFoldDB" id="A0A1I7U5R2"/>
<evidence type="ECO:0000256" key="3">
    <source>
        <dbReference type="ARBA" id="ARBA00048335"/>
    </source>
</evidence>
<comment type="catalytic activity">
    <reaction evidence="2">
        <text>N-terminal L-methionyl-L-seryl-[protein] + acetyl-CoA = N-terminal N(alpha)-acetyl-L-methionyl-L-seryl-[protein] + CoA + H(+)</text>
        <dbReference type="Rhea" id="RHEA:50568"/>
        <dbReference type="Rhea" id="RHEA-COMP:12728"/>
        <dbReference type="Rhea" id="RHEA-COMP:12729"/>
        <dbReference type="ChEBI" id="CHEBI:15378"/>
        <dbReference type="ChEBI" id="CHEBI:57287"/>
        <dbReference type="ChEBI" id="CHEBI:57288"/>
        <dbReference type="ChEBI" id="CHEBI:133400"/>
        <dbReference type="ChEBI" id="CHEBI:133401"/>
        <dbReference type="EC" id="2.3.1.258"/>
    </reaction>
</comment>
<comment type="catalytic activity">
    <reaction evidence="7">
        <text>N-terminal L-methionyl-L-alanyl-[protein] + acetyl-CoA = N-terminal N(alpha)-acetyl-L-methionyl-L-alanyl-[protein] + CoA + H(+)</text>
        <dbReference type="Rhea" id="RHEA:50564"/>
        <dbReference type="Rhea" id="RHEA-COMP:12726"/>
        <dbReference type="Rhea" id="RHEA-COMP:12727"/>
        <dbReference type="ChEBI" id="CHEBI:15378"/>
        <dbReference type="ChEBI" id="CHEBI:57287"/>
        <dbReference type="ChEBI" id="CHEBI:57288"/>
        <dbReference type="ChEBI" id="CHEBI:133398"/>
        <dbReference type="ChEBI" id="CHEBI:133399"/>
        <dbReference type="EC" id="2.3.1.258"/>
    </reaction>
</comment>
<reference evidence="12" key="1">
    <citation type="submission" date="2016-11" db="UniProtKB">
        <authorList>
            <consortium name="WormBaseParasite"/>
        </authorList>
    </citation>
    <scope>IDENTIFICATION</scope>
</reference>
<comment type="catalytic activity">
    <reaction evidence="6">
        <text>N-terminal L-methionyl-L-valyl-[protein] + acetyl-CoA = N-terminal N(alpha)-acetyl-L-methionyl-L-valyl-[protein] + CoA + H(+)</text>
        <dbReference type="Rhea" id="RHEA:50572"/>
        <dbReference type="Rhea" id="RHEA-COMP:12730"/>
        <dbReference type="Rhea" id="RHEA-COMP:12731"/>
        <dbReference type="ChEBI" id="CHEBI:15378"/>
        <dbReference type="ChEBI" id="CHEBI:57287"/>
        <dbReference type="ChEBI" id="CHEBI:57288"/>
        <dbReference type="ChEBI" id="CHEBI:133402"/>
        <dbReference type="ChEBI" id="CHEBI:133403"/>
        <dbReference type="EC" id="2.3.1.258"/>
    </reaction>
</comment>
<dbReference type="GO" id="GO:0031415">
    <property type="term" value="C:NatA complex"/>
    <property type="evidence" value="ECO:0007669"/>
    <property type="project" value="TreeGrafter"/>
</dbReference>
<accession>A0A1I7U5R2</accession>
<evidence type="ECO:0000256" key="7">
    <source>
        <dbReference type="ARBA" id="ARBA00049002"/>
    </source>
</evidence>
<dbReference type="InterPro" id="IPR016181">
    <property type="entry name" value="Acyl_CoA_acyltransferase"/>
</dbReference>
<evidence type="ECO:0000313" key="11">
    <source>
        <dbReference type="Proteomes" id="UP000095282"/>
    </source>
</evidence>
<dbReference type="InterPro" id="IPR000182">
    <property type="entry name" value="GNAT_dom"/>
</dbReference>
<name>A0A1I7U5R2_9PELO</name>
<dbReference type="GO" id="GO:0007064">
    <property type="term" value="P:mitotic sister chromatid cohesion"/>
    <property type="evidence" value="ECO:0007669"/>
    <property type="project" value="TreeGrafter"/>
</dbReference>
<dbReference type="GO" id="GO:0120518">
    <property type="term" value="F:protein N-terminal-methionine acetyltransferase activity"/>
    <property type="evidence" value="ECO:0007669"/>
    <property type="project" value="UniProtKB-EC"/>
</dbReference>
<evidence type="ECO:0000256" key="8">
    <source>
        <dbReference type="ARBA" id="ARBA00049103"/>
    </source>
</evidence>
<comment type="catalytic activity">
    <reaction evidence="9">
        <text>N-terminal L-methionyl-L-threonyl-[protein] + acetyl-CoA = N-terminal N(alpha)-acetyl-L-methionyl-L-threonyl-[protein] + CoA + H(+)</text>
        <dbReference type="Rhea" id="RHEA:50576"/>
        <dbReference type="Rhea" id="RHEA-COMP:12732"/>
        <dbReference type="Rhea" id="RHEA-COMP:12733"/>
        <dbReference type="ChEBI" id="CHEBI:15378"/>
        <dbReference type="ChEBI" id="CHEBI:57287"/>
        <dbReference type="ChEBI" id="CHEBI:57288"/>
        <dbReference type="ChEBI" id="CHEBI:133404"/>
        <dbReference type="ChEBI" id="CHEBI:133405"/>
        <dbReference type="EC" id="2.3.1.258"/>
    </reaction>
</comment>
<evidence type="ECO:0000256" key="4">
    <source>
        <dbReference type="ARBA" id="ARBA00048490"/>
    </source>
</evidence>
<sequence length="218" mass="24516">MKFKQWKTSVNDSIYYPLNENLELYFTKNVTKNMFPIPKALKRSKNRDISLLADNAVLEMLMENARSRIVALKPDTVQVLKQLNDQIFGPGSSDTMLANVLVEPNLTFMAFRNDVPVGLIDCTTFPTVNDRSSLLIKYLGVLPDYRRKGVAADLIKHMVQFAKNTEKLDSICTNLHLENNEPARKTFLGSGFVQSGTNPQTSGDVTVLVYAMNTNVNH</sequence>
<keyword evidence="11" id="KW-1185">Reference proteome</keyword>
<dbReference type="PANTHER" id="PTHR42919:SF20">
    <property type="entry name" value="GCN5-RELATED N-ACETYLTRANSFERASE 10, CHLOROPLASTIC"/>
    <property type="match status" value="1"/>
</dbReference>
<dbReference type="Gene3D" id="3.40.630.30">
    <property type="match status" value="1"/>
</dbReference>
<dbReference type="WBParaSite" id="Csp11.Scaffold629.g15128.t1">
    <property type="protein sequence ID" value="Csp11.Scaffold629.g15128.t1"/>
    <property type="gene ID" value="Csp11.Scaffold629.g15128"/>
</dbReference>
<comment type="catalytic activity">
    <reaction evidence="5">
        <text>N-terminal L-methionyl-L-lysyl-[protein] + acetyl-CoA = N-terminal N(alpha)-acetyl-L-methionyl-L-lysyl-[protein] + CoA + H(+)</text>
        <dbReference type="Rhea" id="RHEA:50580"/>
        <dbReference type="Rhea" id="RHEA-COMP:12734"/>
        <dbReference type="Rhea" id="RHEA-COMP:12735"/>
        <dbReference type="ChEBI" id="CHEBI:15378"/>
        <dbReference type="ChEBI" id="CHEBI:57287"/>
        <dbReference type="ChEBI" id="CHEBI:57288"/>
        <dbReference type="ChEBI" id="CHEBI:133406"/>
        <dbReference type="ChEBI" id="CHEBI:133407"/>
        <dbReference type="EC" id="2.3.1.258"/>
    </reaction>
</comment>
<dbReference type="STRING" id="1561998.A0A1I7U5R2"/>
<comment type="catalytic activity">
    <reaction evidence="3">
        <text>N-terminal L-methionyl-L-tyrosyl-[protein] + acetyl-CoA = N-terminal N(alpha)-acetyl-L-methionyl-L-tyrosyl-[protein] + CoA + H(+)</text>
        <dbReference type="Rhea" id="RHEA:50532"/>
        <dbReference type="Rhea" id="RHEA-COMP:12717"/>
        <dbReference type="Rhea" id="RHEA-COMP:12718"/>
        <dbReference type="ChEBI" id="CHEBI:15378"/>
        <dbReference type="ChEBI" id="CHEBI:57287"/>
        <dbReference type="ChEBI" id="CHEBI:57288"/>
        <dbReference type="ChEBI" id="CHEBI:133384"/>
        <dbReference type="ChEBI" id="CHEBI:133385"/>
        <dbReference type="EC" id="2.3.1.258"/>
    </reaction>
</comment>
<comment type="catalytic activity">
    <reaction evidence="8">
        <text>N-terminal L-methionyl-L-leucyl-[protein] + acetyl-CoA = N-terminal N(alpha)-acetyl-L-methionyl-L-leucyl-[protein] + CoA + H(+)</text>
        <dbReference type="Rhea" id="RHEA:50520"/>
        <dbReference type="Rhea" id="RHEA-COMP:12711"/>
        <dbReference type="Rhea" id="RHEA-COMP:12712"/>
        <dbReference type="ChEBI" id="CHEBI:15378"/>
        <dbReference type="ChEBI" id="CHEBI:57287"/>
        <dbReference type="ChEBI" id="CHEBI:57288"/>
        <dbReference type="ChEBI" id="CHEBI:133377"/>
        <dbReference type="ChEBI" id="CHEBI:133378"/>
        <dbReference type="EC" id="2.3.1.258"/>
    </reaction>
</comment>